<dbReference type="PANTHER" id="PTHR43767">
    <property type="entry name" value="LONG-CHAIN-FATTY-ACID--COA LIGASE"/>
    <property type="match status" value="1"/>
</dbReference>
<dbReference type="PANTHER" id="PTHR43767:SF1">
    <property type="entry name" value="NONRIBOSOMAL PEPTIDE SYNTHASE PES1 (EUROFUNG)-RELATED"/>
    <property type="match status" value="1"/>
</dbReference>
<evidence type="ECO:0000259" key="3">
    <source>
        <dbReference type="Pfam" id="PF00501"/>
    </source>
</evidence>
<evidence type="ECO:0000256" key="1">
    <source>
        <dbReference type="ARBA" id="ARBA00006432"/>
    </source>
</evidence>
<dbReference type="EMBL" id="QGDO01000001">
    <property type="protein sequence ID" value="PWJ44733.1"/>
    <property type="molecule type" value="Genomic_DNA"/>
</dbReference>
<comment type="similarity">
    <text evidence="1">Belongs to the ATP-dependent AMP-binding enzyme family.</text>
</comment>
<proteinExistence type="inferred from homology"/>
<dbReference type="InterPro" id="IPR025110">
    <property type="entry name" value="AMP-bd_C"/>
</dbReference>
<reference evidence="5 6" key="1">
    <citation type="submission" date="2018-03" db="EMBL/GenBank/DDBJ databases">
        <title>Genomic Encyclopedia of Archaeal and Bacterial Type Strains, Phase II (KMG-II): from individual species to whole genera.</title>
        <authorList>
            <person name="Goeker M."/>
        </authorList>
    </citation>
    <scope>NUCLEOTIDE SEQUENCE [LARGE SCALE GENOMIC DNA]</scope>
    <source>
        <strain evidence="5 6">DSM 28229</strain>
    </source>
</reference>
<evidence type="ECO:0000313" key="6">
    <source>
        <dbReference type="Proteomes" id="UP000245535"/>
    </source>
</evidence>
<dbReference type="InterPro" id="IPR050237">
    <property type="entry name" value="ATP-dep_AMP-bd_enzyme"/>
</dbReference>
<dbReference type="InterPro" id="IPR042099">
    <property type="entry name" value="ANL_N_sf"/>
</dbReference>
<dbReference type="Gene3D" id="3.40.50.12780">
    <property type="entry name" value="N-terminal domain of ligase-like"/>
    <property type="match status" value="1"/>
</dbReference>
<dbReference type="Proteomes" id="UP000245535">
    <property type="component" value="Unassembled WGS sequence"/>
</dbReference>
<evidence type="ECO:0000313" key="5">
    <source>
        <dbReference type="EMBL" id="PWJ44733.1"/>
    </source>
</evidence>
<dbReference type="FunFam" id="3.30.300.30:FF:000008">
    <property type="entry name" value="2,3-dihydroxybenzoate-AMP ligase"/>
    <property type="match status" value="1"/>
</dbReference>
<feature type="domain" description="AMP-dependent synthetase/ligase" evidence="3">
    <location>
        <begin position="7"/>
        <end position="360"/>
    </location>
</feature>
<dbReference type="Gene3D" id="3.30.300.30">
    <property type="match status" value="1"/>
</dbReference>
<dbReference type="PROSITE" id="PS00455">
    <property type="entry name" value="AMP_BINDING"/>
    <property type="match status" value="1"/>
</dbReference>
<sequence length="504" mass="57343">MTTDWIQKWADYEPQKIAIREADTERQLSYTEFNQKAGSLTSGLQQLGLQKGDRVAVLAEFCVEYTLLFSVAQKMGIILVPLNYRLSAAELDYILSNAQAKIIFSDFAFLDKLKGQSEYENIEHKYLLTDIIHLAELGQNKDYQEVSIEEKDPLFILYTSGTTGFPKGAIYTHEMLFWNAINTSLRLDLNGQDHTLVCTPPFHTGGWNVLLTPLFFLGGTVTLLPQFNADRVLQIIEEDQISNYFGVPTMLKMMGESEGFEKVKFPRLRYCVTGGEAMPIPLIEKWAEKGVPIRQGYGMTEAGPNLMSLHQRDGIRKKGSIGTPNFYVETRLVDEKGVDVAQGEIGEFLIKGKIVTPGYWQNEEATEKAFYGEWFRTGDLLRQDEEGYFYVVDRIKHMYISGGENVYPVEVEQSLRTHTAIRDVAIVGVPDERWGETGMAFIVKEEVTLNENEIEIFLKERLAKYKHPKHFVFLEELPKGDTGKIDRKAIKVLANEELSPKDEV</sequence>
<name>A0A315ZHP8_SEDFL</name>
<organism evidence="5 6">
    <name type="scientific">Sediminitomix flava</name>
    <dbReference type="NCBI Taxonomy" id="379075"/>
    <lineage>
        <taxon>Bacteria</taxon>
        <taxon>Pseudomonadati</taxon>
        <taxon>Bacteroidota</taxon>
        <taxon>Cytophagia</taxon>
        <taxon>Cytophagales</taxon>
        <taxon>Flammeovirgaceae</taxon>
        <taxon>Sediminitomix</taxon>
    </lineage>
</organism>
<dbReference type="AlphaFoldDB" id="A0A315ZHP8"/>
<feature type="domain" description="AMP-binding enzyme C-terminal" evidence="4">
    <location>
        <begin position="410"/>
        <end position="484"/>
    </location>
</feature>
<dbReference type="SUPFAM" id="SSF56801">
    <property type="entry name" value="Acetyl-CoA synthetase-like"/>
    <property type="match status" value="1"/>
</dbReference>
<dbReference type="InterPro" id="IPR020845">
    <property type="entry name" value="AMP-binding_CS"/>
</dbReference>
<protein>
    <submittedName>
        <fullName evidence="5">Fatty-acyl-CoA synthase</fullName>
    </submittedName>
</protein>
<evidence type="ECO:0000256" key="2">
    <source>
        <dbReference type="ARBA" id="ARBA00022598"/>
    </source>
</evidence>
<dbReference type="Pfam" id="PF13193">
    <property type="entry name" value="AMP-binding_C"/>
    <property type="match status" value="1"/>
</dbReference>
<gene>
    <name evidence="5" type="ORF">BC781_1011104</name>
</gene>
<accession>A0A315ZHP8</accession>
<dbReference type="OrthoDB" id="9778383at2"/>
<dbReference type="InterPro" id="IPR000873">
    <property type="entry name" value="AMP-dep_synth/lig_dom"/>
</dbReference>
<evidence type="ECO:0000259" key="4">
    <source>
        <dbReference type="Pfam" id="PF13193"/>
    </source>
</evidence>
<dbReference type="RefSeq" id="WP_109616206.1">
    <property type="nucleotide sequence ID" value="NZ_QGDO01000001.1"/>
</dbReference>
<dbReference type="InterPro" id="IPR045851">
    <property type="entry name" value="AMP-bd_C_sf"/>
</dbReference>
<comment type="caution">
    <text evidence="5">The sequence shown here is derived from an EMBL/GenBank/DDBJ whole genome shotgun (WGS) entry which is preliminary data.</text>
</comment>
<keyword evidence="6" id="KW-1185">Reference proteome</keyword>
<dbReference type="GO" id="GO:0016878">
    <property type="term" value="F:acid-thiol ligase activity"/>
    <property type="evidence" value="ECO:0007669"/>
    <property type="project" value="UniProtKB-ARBA"/>
</dbReference>
<dbReference type="Pfam" id="PF00501">
    <property type="entry name" value="AMP-binding"/>
    <property type="match status" value="1"/>
</dbReference>
<keyword evidence="2" id="KW-0436">Ligase</keyword>